<keyword evidence="11" id="KW-1185">Reference proteome</keyword>
<evidence type="ECO:0000313" key="10">
    <source>
        <dbReference type="EMBL" id="SFS97866.1"/>
    </source>
</evidence>
<dbReference type="PANTHER" id="PTHR30185:SF12">
    <property type="entry name" value="TRANSCRIPTIONAL REGULATOR MANR"/>
    <property type="match status" value="1"/>
</dbReference>
<dbReference type="EMBL" id="FPAA01000014">
    <property type="protein sequence ID" value="SFS97866.1"/>
    <property type="molecule type" value="Genomic_DNA"/>
</dbReference>
<dbReference type="InterPro" id="IPR036095">
    <property type="entry name" value="PTS_EIIB-like_sf"/>
</dbReference>
<feature type="domain" description="PTS EIIA type-2" evidence="7">
    <location>
        <begin position="503"/>
        <end position="643"/>
    </location>
</feature>
<evidence type="ECO:0000259" key="7">
    <source>
        <dbReference type="PROSITE" id="PS51094"/>
    </source>
</evidence>
<dbReference type="InterPro" id="IPR013196">
    <property type="entry name" value="HTH_11"/>
</dbReference>
<dbReference type="PROSITE" id="PS51372">
    <property type="entry name" value="PRD_2"/>
    <property type="match status" value="2"/>
</dbReference>
<reference evidence="11" key="1">
    <citation type="submission" date="2016-10" db="EMBL/GenBank/DDBJ databases">
        <authorList>
            <person name="Varghese N."/>
            <person name="Submissions S."/>
        </authorList>
    </citation>
    <scope>NUCLEOTIDE SEQUENCE [LARGE SCALE GENOMIC DNA]</scope>
    <source>
        <strain evidence="11">DSM 45789</strain>
    </source>
</reference>
<dbReference type="InterPro" id="IPR002178">
    <property type="entry name" value="PTS_EIIA_type-2_dom"/>
</dbReference>
<dbReference type="Pfam" id="PF00874">
    <property type="entry name" value="PRD"/>
    <property type="match status" value="2"/>
</dbReference>
<evidence type="ECO:0000256" key="2">
    <source>
        <dbReference type="ARBA" id="ARBA00022737"/>
    </source>
</evidence>
<evidence type="ECO:0000313" key="11">
    <source>
        <dbReference type="Proteomes" id="UP000198660"/>
    </source>
</evidence>
<dbReference type="CDD" id="cd05568">
    <property type="entry name" value="PTS_IIB_bgl_like"/>
    <property type="match status" value="1"/>
</dbReference>
<protein>
    <submittedName>
        <fullName evidence="10">Activator of the mannose operon, transcriptional antiterminator</fullName>
    </submittedName>
</protein>
<feature type="domain" description="PRD" evidence="9">
    <location>
        <begin position="178"/>
        <end position="283"/>
    </location>
</feature>
<evidence type="ECO:0000256" key="4">
    <source>
        <dbReference type="ARBA" id="ARBA00023125"/>
    </source>
</evidence>
<name>A0A1I6U8S4_9BACL</name>
<dbReference type="InterPro" id="IPR016152">
    <property type="entry name" value="PTrfase/Anion_transptr"/>
</dbReference>
<gene>
    <name evidence="10" type="ORF">SAMN05444972_11457</name>
</gene>
<dbReference type="GO" id="GO:0008982">
    <property type="term" value="F:protein-N(PI)-phosphohistidine-sugar phosphotransferase activity"/>
    <property type="evidence" value="ECO:0007669"/>
    <property type="project" value="InterPro"/>
</dbReference>
<dbReference type="InterPro" id="IPR050661">
    <property type="entry name" value="BglG_antiterminators"/>
</dbReference>
<dbReference type="InterPro" id="IPR036388">
    <property type="entry name" value="WH-like_DNA-bd_sf"/>
</dbReference>
<organism evidence="10 11">
    <name type="scientific">Marininema halotolerans</name>
    <dbReference type="NCBI Taxonomy" id="1155944"/>
    <lineage>
        <taxon>Bacteria</taxon>
        <taxon>Bacillati</taxon>
        <taxon>Bacillota</taxon>
        <taxon>Bacilli</taxon>
        <taxon>Bacillales</taxon>
        <taxon>Thermoactinomycetaceae</taxon>
        <taxon>Marininema</taxon>
    </lineage>
</organism>
<dbReference type="Pfam" id="PF05043">
    <property type="entry name" value="Mga"/>
    <property type="match status" value="1"/>
</dbReference>
<dbReference type="SUPFAM" id="SSF55804">
    <property type="entry name" value="Phoshotransferase/anion transport protein"/>
    <property type="match status" value="1"/>
</dbReference>
<dbReference type="GO" id="GO:0003677">
    <property type="term" value="F:DNA binding"/>
    <property type="evidence" value="ECO:0007669"/>
    <property type="project" value="UniProtKB-KW"/>
</dbReference>
<dbReference type="Pfam" id="PF00359">
    <property type="entry name" value="PTS_EIIA_2"/>
    <property type="match status" value="1"/>
</dbReference>
<feature type="domain" description="PRD" evidence="9">
    <location>
        <begin position="293"/>
        <end position="399"/>
    </location>
</feature>
<evidence type="ECO:0000256" key="5">
    <source>
        <dbReference type="ARBA" id="ARBA00023159"/>
    </source>
</evidence>
<dbReference type="Gene3D" id="3.40.930.10">
    <property type="entry name" value="Mannitol-specific EII, Chain A"/>
    <property type="match status" value="1"/>
</dbReference>
<dbReference type="Proteomes" id="UP000198660">
    <property type="component" value="Unassembled WGS sequence"/>
</dbReference>
<dbReference type="Pfam" id="PF08279">
    <property type="entry name" value="HTH_11"/>
    <property type="match status" value="1"/>
</dbReference>
<dbReference type="SUPFAM" id="SSF63520">
    <property type="entry name" value="PTS-regulatory domain, PRD"/>
    <property type="match status" value="2"/>
</dbReference>
<evidence type="ECO:0000259" key="9">
    <source>
        <dbReference type="PROSITE" id="PS51372"/>
    </source>
</evidence>
<dbReference type="SUPFAM" id="SSF52794">
    <property type="entry name" value="PTS system IIB component-like"/>
    <property type="match status" value="1"/>
</dbReference>
<dbReference type="AlphaFoldDB" id="A0A1I6U8S4"/>
<dbReference type="InterPro" id="IPR018356">
    <property type="entry name" value="Tscrpt_reg_HTH_DeoR_CS"/>
</dbReference>
<dbReference type="CDD" id="cd00211">
    <property type="entry name" value="PTS_IIA_fru"/>
    <property type="match status" value="1"/>
</dbReference>
<dbReference type="PANTHER" id="PTHR30185">
    <property type="entry name" value="CRYPTIC BETA-GLUCOSIDE BGL OPERON ANTITERMINATOR"/>
    <property type="match status" value="1"/>
</dbReference>
<keyword evidence="1" id="KW-0808">Transferase</keyword>
<proteinExistence type="predicted"/>
<dbReference type="InterPro" id="IPR013011">
    <property type="entry name" value="PTS_EIIB_2"/>
</dbReference>
<keyword evidence="4" id="KW-0238">DNA-binding</keyword>
<dbReference type="InterPro" id="IPR011608">
    <property type="entry name" value="PRD"/>
</dbReference>
<dbReference type="Gene3D" id="1.10.1790.10">
    <property type="entry name" value="PRD domain"/>
    <property type="match status" value="2"/>
</dbReference>
<feature type="domain" description="PTS EIIB type-2" evidence="8">
    <location>
        <begin position="403"/>
        <end position="494"/>
    </location>
</feature>
<dbReference type="PROSITE" id="PS00894">
    <property type="entry name" value="HTH_DEOR_1"/>
    <property type="match status" value="1"/>
</dbReference>
<dbReference type="PROSITE" id="PS51094">
    <property type="entry name" value="PTS_EIIA_TYPE_2"/>
    <property type="match status" value="1"/>
</dbReference>
<dbReference type="SUPFAM" id="SSF46785">
    <property type="entry name" value="Winged helix' DNA-binding domain"/>
    <property type="match status" value="1"/>
</dbReference>
<sequence>MRPRRVQLIRHLIQAKEPLSVRFLAEEIGCSEKTVRNDLRVVKGYLEDQGYLTLTMRSGVGVYLEGSEQEKERVMHALKVIGSDDEKERDRGVRKLRLTRLLLEEDQPLTLADLAKELYISKGSVHSDLDQIEPWFLEHDLSIVRKPNVGIRVDGAEKARRLALSQLIKENRVCNEAFPGNDEISLIKDEINHLERSFSLSYTEEGITNLAIQLSVAMHRIRRLQRVNLSEEEMDHLKSQPEYRYAEFLAKRLEKRYAVHLPVQEIGYLTIHLLSAKVRQSVEQPDRSDGEERVDAEAWELAHCMIRRLSSLLDQPLDKDQSLLAGLGLHLHAALNRNRYGIHLDNPLLAEIKQNYRFLFELIISLLPEWEEKGIHFNAEEVGFLTLHFQAALERSSQMTKRRKVLLICTSGIGTSQLLQAKLMRLFPELEVVDIIASYELNRVWDRSSADFVISTYPVNGMEGRPVIQVSPFLFKEDQERIQQFLEGNTGPSSVRKYVSLNELLSEERLFLQLENMERDQVLRLLADALVQAGFVDHAYVESVLKREHLSSTAIGGGVAIPHGALHHIHHPGIAVATLKEPIQWEGEPIHTIFLLALLPEERDRSQRIFRELVDLSADAARLDKLQTLQNPYMWIQQLQQNTTS</sequence>
<dbReference type="PROSITE" id="PS00372">
    <property type="entry name" value="PTS_EIIA_TYPE_2_HIS"/>
    <property type="match status" value="1"/>
</dbReference>
<keyword evidence="3" id="KW-0805">Transcription regulation</keyword>
<evidence type="ECO:0000256" key="1">
    <source>
        <dbReference type="ARBA" id="ARBA00022679"/>
    </source>
</evidence>
<dbReference type="Gene3D" id="1.10.10.10">
    <property type="entry name" value="Winged helix-like DNA-binding domain superfamily/Winged helix DNA-binding domain"/>
    <property type="match status" value="2"/>
</dbReference>
<evidence type="ECO:0000259" key="8">
    <source>
        <dbReference type="PROSITE" id="PS51099"/>
    </source>
</evidence>
<dbReference type="InterPro" id="IPR036634">
    <property type="entry name" value="PRD_sf"/>
</dbReference>
<dbReference type="PROSITE" id="PS51099">
    <property type="entry name" value="PTS_EIIB_TYPE_2"/>
    <property type="match status" value="1"/>
</dbReference>
<dbReference type="InterPro" id="IPR036390">
    <property type="entry name" value="WH_DNA-bd_sf"/>
</dbReference>
<evidence type="ECO:0000256" key="6">
    <source>
        <dbReference type="ARBA" id="ARBA00023163"/>
    </source>
</evidence>
<dbReference type="GO" id="GO:0003700">
    <property type="term" value="F:DNA-binding transcription factor activity"/>
    <property type="evidence" value="ECO:0007669"/>
    <property type="project" value="InterPro"/>
</dbReference>
<dbReference type="InterPro" id="IPR007737">
    <property type="entry name" value="Mga_HTH"/>
</dbReference>
<keyword evidence="5" id="KW-0010">Activator</keyword>
<dbReference type="OrthoDB" id="3175596at2"/>
<keyword evidence="6" id="KW-0804">Transcription</keyword>
<dbReference type="RefSeq" id="WP_091839082.1">
    <property type="nucleotide sequence ID" value="NZ_FPAA01000014.1"/>
</dbReference>
<evidence type="ECO:0000256" key="3">
    <source>
        <dbReference type="ARBA" id="ARBA00023015"/>
    </source>
</evidence>
<accession>A0A1I6U8S4</accession>
<dbReference type="Gene3D" id="3.40.50.2300">
    <property type="match status" value="1"/>
</dbReference>
<dbReference type="GO" id="GO:0009401">
    <property type="term" value="P:phosphoenolpyruvate-dependent sugar phosphotransferase system"/>
    <property type="evidence" value="ECO:0007669"/>
    <property type="project" value="InterPro"/>
</dbReference>
<keyword evidence="2" id="KW-0677">Repeat</keyword>